<dbReference type="SUPFAM" id="SSF55073">
    <property type="entry name" value="Nucleotide cyclase"/>
    <property type="match status" value="1"/>
</dbReference>
<keyword evidence="1" id="KW-0472">Membrane</keyword>
<dbReference type="InterPro" id="IPR029787">
    <property type="entry name" value="Nucleotide_cyclase"/>
</dbReference>
<dbReference type="SMART" id="SM00052">
    <property type="entry name" value="EAL"/>
    <property type="match status" value="1"/>
</dbReference>
<dbReference type="SUPFAM" id="SSF141868">
    <property type="entry name" value="EAL domain-like"/>
    <property type="match status" value="1"/>
</dbReference>
<keyword evidence="1" id="KW-0812">Transmembrane</keyword>
<dbReference type="Pfam" id="PF00990">
    <property type="entry name" value="GGDEF"/>
    <property type="match status" value="1"/>
</dbReference>
<dbReference type="Gene3D" id="3.20.20.450">
    <property type="entry name" value="EAL domain"/>
    <property type="match status" value="1"/>
</dbReference>
<feature type="transmembrane region" description="Helical" evidence="1">
    <location>
        <begin position="155"/>
        <end position="175"/>
    </location>
</feature>
<dbReference type="CDD" id="cd01948">
    <property type="entry name" value="EAL"/>
    <property type="match status" value="1"/>
</dbReference>
<evidence type="ECO:0000259" key="3">
    <source>
        <dbReference type="PROSITE" id="PS50887"/>
    </source>
</evidence>
<dbReference type="InterPro" id="IPR050706">
    <property type="entry name" value="Cyclic-di-GMP_PDE-like"/>
</dbReference>
<dbReference type="PROSITE" id="PS50883">
    <property type="entry name" value="EAL"/>
    <property type="match status" value="1"/>
</dbReference>
<dbReference type="InterPro" id="IPR001633">
    <property type="entry name" value="EAL_dom"/>
</dbReference>
<dbReference type="SMART" id="SM00267">
    <property type="entry name" value="GGDEF"/>
    <property type="match status" value="1"/>
</dbReference>
<keyword evidence="5" id="KW-1185">Reference proteome</keyword>
<dbReference type="NCBIfam" id="TIGR00254">
    <property type="entry name" value="GGDEF"/>
    <property type="match status" value="1"/>
</dbReference>
<proteinExistence type="predicted"/>
<dbReference type="Gene3D" id="3.30.70.270">
    <property type="match status" value="1"/>
</dbReference>
<keyword evidence="1" id="KW-1133">Transmembrane helix</keyword>
<dbReference type="PROSITE" id="PS50887">
    <property type="entry name" value="GGDEF"/>
    <property type="match status" value="1"/>
</dbReference>
<dbReference type="RefSeq" id="WP_211604359.1">
    <property type="nucleotide sequence ID" value="NZ_JAGSNF010000024.1"/>
</dbReference>
<feature type="domain" description="GGDEF" evidence="3">
    <location>
        <begin position="350"/>
        <end position="472"/>
    </location>
</feature>
<name>A0A941I159_9MICO</name>
<feature type="transmembrane region" description="Helical" evidence="1">
    <location>
        <begin position="53"/>
        <end position="72"/>
    </location>
</feature>
<feature type="transmembrane region" description="Helical" evidence="1">
    <location>
        <begin position="121"/>
        <end position="143"/>
    </location>
</feature>
<organism evidence="4 5">
    <name type="scientific">Phycicoccus avicenniae</name>
    <dbReference type="NCBI Taxonomy" id="2828860"/>
    <lineage>
        <taxon>Bacteria</taxon>
        <taxon>Bacillati</taxon>
        <taxon>Actinomycetota</taxon>
        <taxon>Actinomycetes</taxon>
        <taxon>Micrococcales</taxon>
        <taxon>Intrasporangiaceae</taxon>
        <taxon>Phycicoccus</taxon>
    </lineage>
</organism>
<dbReference type="Pfam" id="PF00563">
    <property type="entry name" value="EAL"/>
    <property type="match status" value="1"/>
</dbReference>
<gene>
    <name evidence="4" type="ORF">KC207_16165</name>
</gene>
<dbReference type="InterPro" id="IPR035919">
    <property type="entry name" value="EAL_sf"/>
</dbReference>
<comment type="caution">
    <text evidence="4">The sequence shown here is derived from an EMBL/GenBank/DDBJ whole genome shotgun (WGS) entry which is preliminary data.</text>
</comment>
<reference evidence="4" key="1">
    <citation type="submission" date="2021-04" db="EMBL/GenBank/DDBJ databases">
        <title>Phycicoccus avicenniae sp. nov., a novel endophytic actinomycetes isolated from branch of Avicennia mariana.</title>
        <authorList>
            <person name="Tuo L."/>
        </authorList>
    </citation>
    <scope>NUCLEOTIDE SEQUENCE</scope>
    <source>
        <strain evidence="4">BSK3Z-2</strain>
    </source>
</reference>
<dbReference type="PANTHER" id="PTHR33121:SF15">
    <property type="entry name" value="BLUE LIGHT- AND TEMPERATURE-REGULATED ANTIREPRESSOR BLUF"/>
    <property type="match status" value="1"/>
</dbReference>
<feature type="transmembrane region" description="Helical" evidence="1">
    <location>
        <begin position="187"/>
        <end position="208"/>
    </location>
</feature>
<dbReference type="CDD" id="cd01949">
    <property type="entry name" value="GGDEF"/>
    <property type="match status" value="1"/>
</dbReference>
<evidence type="ECO:0000313" key="4">
    <source>
        <dbReference type="EMBL" id="MBR7744832.1"/>
    </source>
</evidence>
<accession>A0A941I159</accession>
<dbReference type="EMBL" id="JAGSNF010000024">
    <property type="protein sequence ID" value="MBR7744832.1"/>
    <property type="molecule type" value="Genomic_DNA"/>
</dbReference>
<dbReference type="GO" id="GO:0071111">
    <property type="term" value="F:cyclic-guanylate-specific phosphodiesterase activity"/>
    <property type="evidence" value="ECO:0007669"/>
    <property type="project" value="InterPro"/>
</dbReference>
<dbReference type="AlphaFoldDB" id="A0A941I159"/>
<dbReference type="Proteomes" id="UP000677016">
    <property type="component" value="Unassembled WGS sequence"/>
</dbReference>
<dbReference type="PANTHER" id="PTHR33121">
    <property type="entry name" value="CYCLIC DI-GMP PHOSPHODIESTERASE PDEF"/>
    <property type="match status" value="1"/>
</dbReference>
<protein>
    <submittedName>
        <fullName evidence="4">Bifunctional diguanylate cyclase/phosphodiesterase</fullName>
    </submittedName>
</protein>
<dbReference type="InterPro" id="IPR000160">
    <property type="entry name" value="GGDEF_dom"/>
</dbReference>
<feature type="transmembrane region" description="Helical" evidence="1">
    <location>
        <begin position="29"/>
        <end position="46"/>
    </location>
</feature>
<evidence type="ECO:0000313" key="5">
    <source>
        <dbReference type="Proteomes" id="UP000677016"/>
    </source>
</evidence>
<evidence type="ECO:0000256" key="1">
    <source>
        <dbReference type="SAM" id="Phobius"/>
    </source>
</evidence>
<evidence type="ECO:0000259" key="2">
    <source>
        <dbReference type="PROSITE" id="PS50883"/>
    </source>
</evidence>
<feature type="transmembrane region" description="Helical" evidence="1">
    <location>
        <begin position="92"/>
        <end position="109"/>
    </location>
</feature>
<feature type="transmembrane region" description="Helical" evidence="1">
    <location>
        <begin position="258"/>
        <end position="278"/>
    </location>
</feature>
<dbReference type="InterPro" id="IPR043128">
    <property type="entry name" value="Rev_trsase/Diguanyl_cyclase"/>
</dbReference>
<feature type="transmembrane region" description="Helical" evidence="1">
    <location>
        <begin position="220"/>
        <end position="246"/>
    </location>
</feature>
<feature type="domain" description="EAL" evidence="2">
    <location>
        <begin position="466"/>
        <end position="700"/>
    </location>
</feature>
<sequence>MSSLRAAVLVLGVLWAAFPLTPVGDVRDGYYDVLAAMCIAVAVVAARRLPPPVRCAWMLVVLGFAGWVAGELVSTVEQRVLGLDLFPAPSDAFYLGAYGLLAAGLLRLVRGRHTRQDLTPVLDATIVAVGFGIVVGTFLVGPIAEDAGTSALERVVASAYPVGDVLLIGLLVRLWASVGSRSPAFRLLLVAVVATTAADVTWNVLALTDPLADDPAWLDMLWLLAYVAAAAAVCSRSATSIGVGTVQTEAAASPHRRLVALGAGLVLPAGALAFSGLLELDVPWRLVSVGSVVVSVLVVVRMALLLRTVEEQAVQLAALARSDGLTGAPNRRTWDHELGRAFQAAEESGGPLAIGLVDLDHFKRYNDEHGHQAGDLLLREAVAAWSDLLRPGELLARYGGEEFGLLMPGSTPEQAAQRLQVMQRLTPRGQRFSAGVAAWTPSAEPAAVVEQADRALYSAKHAGRGRTRIANVTHDAPETPAVQVALQPIVDVASGAVVGHEALSRFVDGDPERVFAEAHRAGYGPVLEAAAVAEALAHRPAEGILSVNVSVGALVSEEMRCVLDADLTGVMVEITEQTDTDAWDEVAVVVASCRTRGAVVAVDDWGRGYSNVERIMRLRPEVVKLDRSLVADLSDPDRLSALRTLGEWARSMGARVCAEGVESADQWAALRAIGIELAQGYLFGRPALASDEGADGVVGGGRADTAVSPVGSL</sequence>